<organism evidence="10 11">
    <name type="scientific">Lucifera butyrica</name>
    <dbReference type="NCBI Taxonomy" id="1351585"/>
    <lineage>
        <taxon>Bacteria</taxon>
        <taxon>Bacillati</taxon>
        <taxon>Bacillota</taxon>
        <taxon>Negativicutes</taxon>
        <taxon>Veillonellales</taxon>
        <taxon>Veillonellaceae</taxon>
        <taxon>Lucifera</taxon>
    </lineage>
</organism>
<keyword evidence="5 7" id="KW-1133">Transmembrane helix</keyword>
<dbReference type="InterPro" id="IPR003439">
    <property type="entry name" value="ABC_transporter-like_ATP-bd"/>
</dbReference>
<comment type="subcellular location">
    <subcellularLocation>
        <location evidence="1">Cell membrane</location>
        <topology evidence="1">Multi-pass membrane protein</topology>
    </subcellularLocation>
</comment>
<accession>A0A498R9I7</accession>
<keyword evidence="2 7" id="KW-0812">Transmembrane</keyword>
<keyword evidence="4" id="KW-0067">ATP-binding</keyword>
<dbReference type="InterPro" id="IPR036640">
    <property type="entry name" value="ABC1_TM_sf"/>
</dbReference>
<evidence type="ECO:0000256" key="4">
    <source>
        <dbReference type="ARBA" id="ARBA00022840"/>
    </source>
</evidence>
<dbReference type="SUPFAM" id="SSF90123">
    <property type="entry name" value="ABC transporter transmembrane region"/>
    <property type="match status" value="1"/>
</dbReference>
<feature type="transmembrane region" description="Helical" evidence="7">
    <location>
        <begin position="267"/>
        <end position="288"/>
    </location>
</feature>
<dbReference type="Pfam" id="PF00664">
    <property type="entry name" value="ABC_membrane"/>
    <property type="match status" value="1"/>
</dbReference>
<evidence type="ECO:0000256" key="5">
    <source>
        <dbReference type="ARBA" id="ARBA00022989"/>
    </source>
</evidence>
<name>A0A498R9I7_9FIRM</name>
<dbReference type="AlphaFoldDB" id="A0A498R9I7"/>
<dbReference type="PANTHER" id="PTHR43394">
    <property type="entry name" value="ATP-DEPENDENT PERMEASE MDL1, MITOCHONDRIAL"/>
    <property type="match status" value="1"/>
</dbReference>
<keyword evidence="6 7" id="KW-0472">Membrane</keyword>
<feature type="domain" description="ABC transmembrane type-1" evidence="9">
    <location>
        <begin position="20"/>
        <end position="300"/>
    </location>
</feature>
<evidence type="ECO:0000256" key="2">
    <source>
        <dbReference type="ARBA" id="ARBA00022692"/>
    </source>
</evidence>
<protein>
    <submittedName>
        <fullName evidence="10">Abc transporter</fullName>
    </submittedName>
</protein>
<proteinExistence type="predicted"/>
<feature type="transmembrane region" description="Helical" evidence="7">
    <location>
        <begin position="159"/>
        <end position="175"/>
    </location>
</feature>
<dbReference type="Pfam" id="PF00005">
    <property type="entry name" value="ABC_tran"/>
    <property type="match status" value="1"/>
</dbReference>
<dbReference type="InterPro" id="IPR039421">
    <property type="entry name" value="Type_1_exporter"/>
</dbReference>
<dbReference type="SMART" id="SM00382">
    <property type="entry name" value="AAA"/>
    <property type="match status" value="1"/>
</dbReference>
<evidence type="ECO:0000259" key="9">
    <source>
        <dbReference type="PROSITE" id="PS50929"/>
    </source>
</evidence>
<dbReference type="PROSITE" id="PS50929">
    <property type="entry name" value="ABC_TM1F"/>
    <property type="match status" value="1"/>
</dbReference>
<evidence type="ECO:0000256" key="1">
    <source>
        <dbReference type="ARBA" id="ARBA00004651"/>
    </source>
</evidence>
<dbReference type="InterPro" id="IPR017871">
    <property type="entry name" value="ABC_transporter-like_CS"/>
</dbReference>
<gene>
    <name evidence="10" type="ORF">LUCI_2040</name>
</gene>
<dbReference type="PROSITE" id="PS00211">
    <property type="entry name" value="ABC_TRANSPORTER_1"/>
    <property type="match status" value="1"/>
</dbReference>
<dbReference type="Gene3D" id="1.20.1560.10">
    <property type="entry name" value="ABC transporter type 1, transmembrane domain"/>
    <property type="match status" value="1"/>
</dbReference>
<dbReference type="EMBL" id="UPPP01000068">
    <property type="protein sequence ID" value="VBB06803.1"/>
    <property type="molecule type" value="Genomic_DNA"/>
</dbReference>
<evidence type="ECO:0000259" key="8">
    <source>
        <dbReference type="PROSITE" id="PS50893"/>
    </source>
</evidence>
<dbReference type="RefSeq" id="WP_165865955.1">
    <property type="nucleotide sequence ID" value="NZ_UPPP01000068.1"/>
</dbReference>
<dbReference type="GO" id="GO:0005886">
    <property type="term" value="C:plasma membrane"/>
    <property type="evidence" value="ECO:0007669"/>
    <property type="project" value="UniProtKB-SubCell"/>
</dbReference>
<dbReference type="CDD" id="cd18552">
    <property type="entry name" value="ABC_6TM_MsbA_like"/>
    <property type="match status" value="1"/>
</dbReference>
<dbReference type="InterPro" id="IPR011527">
    <property type="entry name" value="ABC1_TM_dom"/>
</dbReference>
<dbReference type="InterPro" id="IPR003593">
    <property type="entry name" value="AAA+_ATPase"/>
</dbReference>
<dbReference type="Gene3D" id="3.40.50.300">
    <property type="entry name" value="P-loop containing nucleotide triphosphate hydrolases"/>
    <property type="match status" value="1"/>
</dbReference>
<dbReference type="Proteomes" id="UP000277811">
    <property type="component" value="Unassembled WGS sequence"/>
</dbReference>
<evidence type="ECO:0000256" key="3">
    <source>
        <dbReference type="ARBA" id="ARBA00022741"/>
    </source>
</evidence>
<evidence type="ECO:0000256" key="7">
    <source>
        <dbReference type="SAM" id="Phobius"/>
    </source>
</evidence>
<evidence type="ECO:0000313" key="11">
    <source>
        <dbReference type="Proteomes" id="UP000277811"/>
    </source>
</evidence>
<dbReference type="GO" id="GO:0015421">
    <property type="term" value="F:ABC-type oligopeptide transporter activity"/>
    <property type="evidence" value="ECO:0007669"/>
    <property type="project" value="TreeGrafter"/>
</dbReference>
<evidence type="ECO:0000313" key="10">
    <source>
        <dbReference type="EMBL" id="VBB06803.1"/>
    </source>
</evidence>
<dbReference type="GO" id="GO:0016887">
    <property type="term" value="F:ATP hydrolysis activity"/>
    <property type="evidence" value="ECO:0007669"/>
    <property type="project" value="InterPro"/>
</dbReference>
<dbReference type="FunFam" id="3.40.50.300:FF:000218">
    <property type="entry name" value="Multidrug ABC transporter ATP-binding protein"/>
    <property type="match status" value="1"/>
</dbReference>
<feature type="transmembrane region" description="Helical" evidence="7">
    <location>
        <begin position="53"/>
        <end position="75"/>
    </location>
</feature>
<dbReference type="InterPro" id="IPR027417">
    <property type="entry name" value="P-loop_NTPase"/>
</dbReference>
<feature type="transmembrane region" description="Helical" evidence="7">
    <location>
        <begin position="240"/>
        <end position="261"/>
    </location>
</feature>
<keyword evidence="3" id="KW-0547">Nucleotide-binding</keyword>
<keyword evidence="11" id="KW-1185">Reference proteome</keyword>
<feature type="domain" description="ABC transporter" evidence="8">
    <location>
        <begin position="332"/>
        <end position="566"/>
    </location>
</feature>
<evidence type="ECO:0000256" key="6">
    <source>
        <dbReference type="ARBA" id="ARBA00023136"/>
    </source>
</evidence>
<sequence>MLALYWRKFVLPYRSLVSTAIFCFIIASVAGLAAPIIIKILIDGALAKGDMSYLSTITGGIVVLYFIRGIFFYIYGLTMAKAGNESLSKMRQSMFDKLQSLDYAYFVNMPAGEIISLFTNDLWLIQQAVTLGIPDLLVESLNLLATMLIMIYFDWQLALVTFITLPFIIAAIAFFNKRIALMGTLVEHTLAKLTGILHQSLLSVRVVQSYVREDYEYQKFSLKIYQVAGDYLKVQRLNAILVPLVEFLAALGLTIIIWFGGREVINGSLSIGGMFAFLVYIINVPAPVRKISQAISMMKLGTVAWQRIGSLRQQSSMIQEGDKELKQVTGKVEFKNVSFSYSPDLGILKDINIAANPGDIIAIVGPSGAGKSSFANLLLRFYDPTGGSIYLDDVDIRTYTTQSVRKYMGFIQQDPILFNATIFENIRYGRPSASYSQVERVAKLANAHDFIMELPKGYNSVIGELGSNLSGGQRQRLAIARAIIMEPSILILDEPTASLDAHAEKQVMEAIRNASVGRTTFIITHRLSTLNAADTIVYLDHGRIVEMGTHTELLAKDGYYAKAVQLQELHV</sequence>
<dbReference type="GO" id="GO:0005524">
    <property type="term" value="F:ATP binding"/>
    <property type="evidence" value="ECO:0007669"/>
    <property type="project" value="UniProtKB-KW"/>
</dbReference>
<reference evidence="10 11" key="1">
    <citation type="submission" date="2018-06" db="EMBL/GenBank/DDBJ databases">
        <authorList>
            <person name="Strepis N."/>
        </authorList>
    </citation>
    <scope>NUCLEOTIDE SEQUENCE [LARGE SCALE GENOMIC DNA]</scope>
    <source>
        <strain evidence="10">LUCI</strain>
    </source>
</reference>
<dbReference type="PANTHER" id="PTHR43394:SF1">
    <property type="entry name" value="ATP-BINDING CASSETTE SUB-FAMILY B MEMBER 10, MITOCHONDRIAL"/>
    <property type="match status" value="1"/>
</dbReference>
<dbReference type="PROSITE" id="PS50893">
    <property type="entry name" value="ABC_TRANSPORTER_2"/>
    <property type="match status" value="1"/>
</dbReference>
<dbReference type="SUPFAM" id="SSF52540">
    <property type="entry name" value="P-loop containing nucleoside triphosphate hydrolases"/>
    <property type="match status" value="1"/>
</dbReference>
<feature type="transmembrane region" description="Helical" evidence="7">
    <location>
        <begin position="16"/>
        <end position="41"/>
    </location>
</feature>